<dbReference type="Pfam" id="PF01872">
    <property type="entry name" value="RibD_C"/>
    <property type="match status" value="1"/>
</dbReference>
<accession>A0ABP3YWC2</accession>
<name>A0ABP3YWC2_9PSEU</name>
<dbReference type="RefSeq" id="WP_343946963.1">
    <property type="nucleotide sequence ID" value="NZ_BAAAHP010000331.1"/>
</dbReference>
<dbReference type="InterPro" id="IPR024072">
    <property type="entry name" value="DHFR-like_dom_sf"/>
</dbReference>
<dbReference type="SUPFAM" id="SSF53597">
    <property type="entry name" value="Dihydrofolate reductase-like"/>
    <property type="match status" value="1"/>
</dbReference>
<protein>
    <submittedName>
        <fullName evidence="2">Dihydrofolate reductase family protein</fullName>
    </submittedName>
</protein>
<dbReference type="PANTHER" id="PTHR38011:SF11">
    <property type="entry name" value="2,5-DIAMINO-6-RIBOSYLAMINO-4(3H)-PYRIMIDINONE 5'-PHOSPHATE REDUCTASE"/>
    <property type="match status" value="1"/>
</dbReference>
<reference evidence="3" key="1">
    <citation type="journal article" date="2019" name="Int. J. Syst. Evol. Microbiol.">
        <title>The Global Catalogue of Microorganisms (GCM) 10K type strain sequencing project: providing services to taxonomists for standard genome sequencing and annotation.</title>
        <authorList>
            <consortium name="The Broad Institute Genomics Platform"/>
            <consortium name="The Broad Institute Genome Sequencing Center for Infectious Disease"/>
            <person name="Wu L."/>
            <person name="Ma J."/>
        </authorList>
    </citation>
    <scope>NUCLEOTIDE SEQUENCE [LARGE SCALE GENOMIC DNA]</scope>
    <source>
        <strain evidence="3">JCM 11117</strain>
    </source>
</reference>
<gene>
    <name evidence="2" type="ORF">GCM10009559_78470</name>
</gene>
<sequence>MRKIVSFTHATLDGYIDNPHEWSFPYADEEFQAYALKSTLAADALLLGRTTYEGMAQAWPTRGGNPFADHVNAITKYVVASQPVDTTAWDPTVVVAGSDLVDEVSRLKQTDGGEIVTWGTGRLTDALVAAGLLDEYRICTSPVIKGGGEPLFRPASTGTVELVDTKVFATGAVLHTYRPIPAT</sequence>
<evidence type="ECO:0000259" key="1">
    <source>
        <dbReference type="Pfam" id="PF01872"/>
    </source>
</evidence>
<dbReference type="Gene3D" id="3.40.430.10">
    <property type="entry name" value="Dihydrofolate Reductase, subunit A"/>
    <property type="match status" value="1"/>
</dbReference>
<dbReference type="InterPro" id="IPR002734">
    <property type="entry name" value="RibDG_C"/>
</dbReference>
<dbReference type="InterPro" id="IPR050765">
    <property type="entry name" value="Riboflavin_Biosynth_HTPR"/>
</dbReference>
<dbReference type="PANTHER" id="PTHR38011">
    <property type="entry name" value="DIHYDROFOLATE REDUCTASE FAMILY PROTEIN (AFU_ORTHOLOGUE AFUA_8G06820)"/>
    <property type="match status" value="1"/>
</dbReference>
<feature type="domain" description="Bacterial bifunctional deaminase-reductase C-terminal" evidence="1">
    <location>
        <begin position="2"/>
        <end position="172"/>
    </location>
</feature>
<evidence type="ECO:0000313" key="3">
    <source>
        <dbReference type="Proteomes" id="UP001499967"/>
    </source>
</evidence>
<proteinExistence type="predicted"/>
<keyword evidence="3" id="KW-1185">Reference proteome</keyword>
<organism evidence="2 3">
    <name type="scientific">Pseudonocardia zijingensis</name>
    <dbReference type="NCBI Taxonomy" id="153376"/>
    <lineage>
        <taxon>Bacteria</taxon>
        <taxon>Bacillati</taxon>
        <taxon>Actinomycetota</taxon>
        <taxon>Actinomycetes</taxon>
        <taxon>Pseudonocardiales</taxon>
        <taxon>Pseudonocardiaceae</taxon>
        <taxon>Pseudonocardia</taxon>
    </lineage>
</organism>
<dbReference type="EMBL" id="BAAAHP010000331">
    <property type="protein sequence ID" value="GAA0908858.1"/>
    <property type="molecule type" value="Genomic_DNA"/>
</dbReference>
<comment type="caution">
    <text evidence="2">The sequence shown here is derived from an EMBL/GenBank/DDBJ whole genome shotgun (WGS) entry which is preliminary data.</text>
</comment>
<evidence type="ECO:0000313" key="2">
    <source>
        <dbReference type="EMBL" id="GAA0908858.1"/>
    </source>
</evidence>
<dbReference type="Proteomes" id="UP001499967">
    <property type="component" value="Unassembled WGS sequence"/>
</dbReference>